<keyword evidence="2" id="KW-1185">Reference proteome</keyword>
<dbReference type="Gene3D" id="3.40.50.150">
    <property type="entry name" value="Vaccinia Virus protein VP39"/>
    <property type="match status" value="1"/>
</dbReference>
<proteinExistence type="predicted"/>
<dbReference type="InterPro" id="IPR029063">
    <property type="entry name" value="SAM-dependent_MTases_sf"/>
</dbReference>
<dbReference type="Proteomes" id="UP001610444">
    <property type="component" value="Unassembled WGS sequence"/>
</dbReference>
<evidence type="ECO:0000313" key="1">
    <source>
        <dbReference type="EMBL" id="KAL2836135.1"/>
    </source>
</evidence>
<dbReference type="PANTHER" id="PTHR43591:SF105">
    <property type="entry name" value="METHYLTRANSFERASE DOMAIN-CONTAINING PROTEIN-RELATED"/>
    <property type="match status" value="1"/>
</dbReference>
<dbReference type="GeneID" id="98162866"/>
<dbReference type="SUPFAM" id="SSF53335">
    <property type="entry name" value="S-adenosyl-L-methionine-dependent methyltransferases"/>
    <property type="match status" value="1"/>
</dbReference>
<evidence type="ECO:0000313" key="2">
    <source>
        <dbReference type="Proteomes" id="UP001610444"/>
    </source>
</evidence>
<protein>
    <submittedName>
        <fullName evidence="1">S-adenosyl-L-methionine-dependent methyltransferase</fullName>
    </submittedName>
</protein>
<accession>A0ABR4J829</accession>
<dbReference type="RefSeq" id="XP_070891964.1">
    <property type="nucleotide sequence ID" value="XM_071047702.1"/>
</dbReference>
<organism evidence="1 2">
    <name type="scientific">Aspergillus pseudodeflectus</name>
    <dbReference type="NCBI Taxonomy" id="176178"/>
    <lineage>
        <taxon>Eukaryota</taxon>
        <taxon>Fungi</taxon>
        <taxon>Dikarya</taxon>
        <taxon>Ascomycota</taxon>
        <taxon>Pezizomycotina</taxon>
        <taxon>Eurotiomycetes</taxon>
        <taxon>Eurotiomycetidae</taxon>
        <taxon>Eurotiales</taxon>
        <taxon>Aspergillaceae</taxon>
        <taxon>Aspergillus</taxon>
        <taxon>Aspergillus subgen. Nidulantes</taxon>
    </lineage>
</organism>
<dbReference type="GO" id="GO:0032259">
    <property type="term" value="P:methylation"/>
    <property type="evidence" value="ECO:0007669"/>
    <property type="project" value="UniProtKB-KW"/>
</dbReference>
<comment type="caution">
    <text evidence="1">The sequence shown here is derived from an EMBL/GenBank/DDBJ whole genome shotgun (WGS) entry which is preliminary data.</text>
</comment>
<reference evidence="1 2" key="1">
    <citation type="submission" date="2024-07" db="EMBL/GenBank/DDBJ databases">
        <title>Section-level genome sequencing and comparative genomics of Aspergillus sections Usti and Cavernicolus.</title>
        <authorList>
            <consortium name="Lawrence Berkeley National Laboratory"/>
            <person name="Nybo J.L."/>
            <person name="Vesth T.C."/>
            <person name="Theobald S."/>
            <person name="Frisvad J.C."/>
            <person name="Larsen T.O."/>
            <person name="Kjaerboelling I."/>
            <person name="Rothschild-Mancinelli K."/>
            <person name="Lyhne E.K."/>
            <person name="Kogle M.E."/>
            <person name="Barry K."/>
            <person name="Clum A."/>
            <person name="Na H."/>
            <person name="Ledsgaard L."/>
            <person name="Lin J."/>
            <person name="Lipzen A."/>
            <person name="Kuo A."/>
            <person name="Riley R."/>
            <person name="Mondo S."/>
            <person name="LaButti K."/>
            <person name="Haridas S."/>
            <person name="Pangalinan J."/>
            <person name="Salamov A.A."/>
            <person name="Simmons B.A."/>
            <person name="Magnuson J.K."/>
            <person name="Chen J."/>
            <person name="Drula E."/>
            <person name="Henrissat B."/>
            <person name="Wiebenga A."/>
            <person name="Lubbers R.J."/>
            <person name="Gomes A.C."/>
            <person name="Macurrencykelacurrency M.R."/>
            <person name="Stajich J."/>
            <person name="Grigoriev I.V."/>
            <person name="Mortensen U.H."/>
            <person name="De vries R.P."/>
            <person name="Baker S.E."/>
            <person name="Andersen M.R."/>
        </authorList>
    </citation>
    <scope>NUCLEOTIDE SEQUENCE [LARGE SCALE GENOMIC DNA]</scope>
    <source>
        <strain evidence="1 2">CBS 756.74</strain>
    </source>
</reference>
<dbReference type="Pfam" id="PF13489">
    <property type="entry name" value="Methyltransf_23"/>
    <property type="match status" value="1"/>
</dbReference>
<dbReference type="EMBL" id="JBFXLR010000123">
    <property type="protein sequence ID" value="KAL2836135.1"/>
    <property type="molecule type" value="Genomic_DNA"/>
</dbReference>
<keyword evidence="1" id="KW-0808">Transferase</keyword>
<sequence length="323" mass="36865">MIPAHPEQYATDVDSAYAESPEDATESLSLSMLDYRFEHGRRYHACHDSAYWGPNDEQAQSLQALAHRMYCITFDERLFLAPVVNPQAILDIGTGTGIWAIDVADEFPAARVTGLDLSPIQPTFVPPACTFEIDDVTLPWTYDSEQFDLIYVREMFGSIPDWDAFLQQCWASLRPGGYIEVVEHSVTPTWDDDTSLGSIYASWEQTIAQVEQVSGRSFSIWRESAQLLEGSSFQDITTRSYKWPISGIDPRLRELGRLNQLRLLQAVEDIFLRYLTSTMAWPYDAAQAFIERIRSTIRDEQRHLYQPVTVVYGRKPCLNSENL</sequence>
<dbReference type="GO" id="GO:0008168">
    <property type="term" value="F:methyltransferase activity"/>
    <property type="evidence" value="ECO:0007669"/>
    <property type="project" value="UniProtKB-KW"/>
</dbReference>
<name>A0ABR4J829_9EURO</name>
<dbReference type="CDD" id="cd02440">
    <property type="entry name" value="AdoMet_MTases"/>
    <property type="match status" value="1"/>
</dbReference>
<keyword evidence="1" id="KW-0489">Methyltransferase</keyword>
<dbReference type="PANTHER" id="PTHR43591">
    <property type="entry name" value="METHYLTRANSFERASE"/>
    <property type="match status" value="1"/>
</dbReference>
<gene>
    <name evidence="1" type="ORF">BJX68DRAFT_274693</name>
</gene>